<dbReference type="Pfam" id="PF08241">
    <property type="entry name" value="Methyltransf_11"/>
    <property type="match status" value="1"/>
</dbReference>
<sequence length="259" mass="29404">MMVNPGKKNDMWDAELYDGKHAFVSTYGNDLINVLEPKKGEAVLDLGCGTGDIAKRLYDFGVHVTGIDKSKNMILQAQRKYPNITFQVGDATELKFRETFDAVFSNATLHWIKAANEALCCIFDSLKKGGRFVAEFGGKGNVQTITSAIRKQFQILELTYCEERFPWYFPSIGEYTTLMEQAGFKVIFARQFERPTPLEGMNGLKNWIDMFGKTMFAGLDNGTVTKIVTNVENDLAKAIFHDQHWIADYHRIRVMGIRE</sequence>
<dbReference type="PANTHER" id="PTHR43861:SF1">
    <property type="entry name" value="TRANS-ACONITATE 2-METHYLTRANSFERASE"/>
    <property type="match status" value="1"/>
</dbReference>
<evidence type="ECO:0000259" key="1">
    <source>
        <dbReference type="Pfam" id="PF08241"/>
    </source>
</evidence>
<organism evidence="2 3">
    <name type="scientific">Lentibacillus populi</name>
    <dbReference type="NCBI Taxonomy" id="1827502"/>
    <lineage>
        <taxon>Bacteria</taxon>
        <taxon>Bacillati</taxon>
        <taxon>Bacillota</taxon>
        <taxon>Bacilli</taxon>
        <taxon>Bacillales</taxon>
        <taxon>Bacillaceae</taxon>
        <taxon>Lentibacillus</taxon>
    </lineage>
</organism>
<dbReference type="EMBL" id="BMJD01000004">
    <property type="protein sequence ID" value="GGB34255.1"/>
    <property type="molecule type" value="Genomic_DNA"/>
</dbReference>
<reference evidence="2" key="1">
    <citation type="journal article" date="2014" name="Int. J. Syst. Evol. Microbiol.">
        <title>Complete genome sequence of Corynebacterium casei LMG S-19264T (=DSM 44701T), isolated from a smear-ripened cheese.</title>
        <authorList>
            <consortium name="US DOE Joint Genome Institute (JGI-PGF)"/>
            <person name="Walter F."/>
            <person name="Albersmeier A."/>
            <person name="Kalinowski J."/>
            <person name="Ruckert C."/>
        </authorList>
    </citation>
    <scope>NUCLEOTIDE SEQUENCE</scope>
    <source>
        <strain evidence="2">CGMCC 1.15454</strain>
    </source>
</reference>
<dbReference type="InterPro" id="IPR013216">
    <property type="entry name" value="Methyltransf_11"/>
</dbReference>
<keyword evidence="2" id="KW-0489">Methyltransferase</keyword>
<keyword evidence="2" id="KW-0808">Transferase</keyword>
<feature type="domain" description="Methyltransferase type 11" evidence="1">
    <location>
        <begin position="44"/>
        <end position="133"/>
    </location>
</feature>
<protein>
    <submittedName>
        <fullName evidence="2">SAM-dependent methyltransferase</fullName>
    </submittedName>
</protein>
<dbReference type="InterPro" id="IPR029063">
    <property type="entry name" value="SAM-dependent_MTases_sf"/>
</dbReference>
<dbReference type="Proteomes" id="UP000621492">
    <property type="component" value="Unassembled WGS sequence"/>
</dbReference>
<evidence type="ECO:0000313" key="3">
    <source>
        <dbReference type="Proteomes" id="UP000621492"/>
    </source>
</evidence>
<proteinExistence type="predicted"/>
<name>A0A9W5TVZ4_9BACI</name>
<dbReference type="GO" id="GO:0008757">
    <property type="term" value="F:S-adenosylmethionine-dependent methyltransferase activity"/>
    <property type="evidence" value="ECO:0007669"/>
    <property type="project" value="InterPro"/>
</dbReference>
<dbReference type="Gene3D" id="3.40.50.150">
    <property type="entry name" value="Vaccinia Virus protein VP39"/>
    <property type="match status" value="1"/>
</dbReference>
<dbReference type="SUPFAM" id="SSF53335">
    <property type="entry name" value="S-adenosyl-L-methionine-dependent methyltransferases"/>
    <property type="match status" value="1"/>
</dbReference>
<evidence type="ECO:0000313" key="2">
    <source>
        <dbReference type="EMBL" id="GGB34255.1"/>
    </source>
</evidence>
<dbReference type="CDD" id="cd02440">
    <property type="entry name" value="AdoMet_MTases"/>
    <property type="match status" value="1"/>
</dbReference>
<accession>A0A9W5TVZ4</accession>
<comment type="caution">
    <text evidence="2">The sequence shown here is derived from an EMBL/GenBank/DDBJ whole genome shotgun (WGS) entry which is preliminary data.</text>
</comment>
<dbReference type="PANTHER" id="PTHR43861">
    <property type="entry name" value="TRANS-ACONITATE 2-METHYLTRANSFERASE-RELATED"/>
    <property type="match status" value="1"/>
</dbReference>
<dbReference type="AlphaFoldDB" id="A0A9W5TVZ4"/>
<dbReference type="GO" id="GO:0032259">
    <property type="term" value="P:methylation"/>
    <property type="evidence" value="ECO:0007669"/>
    <property type="project" value="UniProtKB-KW"/>
</dbReference>
<keyword evidence="3" id="KW-1185">Reference proteome</keyword>
<reference evidence="2" key="2">
    <citation type="submission" date="2020-09" db="EMBL/GenBank/DDBJ databases">
        <authorList>
            <person name="Sun Q."/>
            <person name="Zhou Y."/>
        </authorList>
    </citation>
    <scope>NUCLEOTIDE SEQUENCE</scope>
    <source>
        <strain evidence="2">CGMCC 1.15454</strain>
    </source>
</reference>
<gene>
    <name evidence="2" type="ORF">GCM10011409_09630</name>
</gene>